<accession>A0ABR2VR21</accession>
<evidence type="ECO:0000256" key="1">
    <source>
        <dbReference type="SAM" id="Phobius"/>
    </source>
</evidence>
<organism evidence="2 3">
    <name type="scientific">Basidiobolus ranarum</name>
    <dbReference type="NCBI Taxonomy" id="34480"/>
    <lineage>
        <taxon>Eukaryota</taxon>
        <taxon>Fungi</taxon>
        <taxon>Fungi incertae sedis</taxon>
        <taxon>Zoopagomycota</taxon>
        <taxon>Entomophthoromycotina</taxon>
        <taxon>Basidiobolomycetes</taxon>
        <taxon>Basidiobolales</taxon>
        <taxon>Basidiobolaceae</taxon>
        <taxon>Basidiobolus</taxon>
    </lineage>
</organism>
<name>A0ABR2VR21_9FUNG</name>
<keyword evidence="3" id="KW-1185">Reference proteome</keyword>
<dbReference type="Proteomes" id="UP001479436">
    <property type="component" value="Unassembled WGS sequence"/>
</dbReference>
<proteinExistence type="predicted"/>
<dbReference type="EMBL" id="JASJQH010008310">
    <property type="protein sequence ID" value="KAK9693621.1"/>
    <property type="molecule type" value="Genomic_DNA"/>
</dbReference>
<evidence type="ECO:0000313" key="3">
    <source>
        <dbReference type="Proteomes" id="UP001479436"/>
    </source>
</evidence>
<keyword evidence="1" id="KW-0472">Membrane</keyword>
<keyword evidence="1" id="KW-0812">Transmembrane</keyword>
<dbReference type="InterPro" id="IPR012863">
    <property type="entry name" value="DUF1636"/>
</dbReference>
<dbReference type="Pfam" id="PF07845">
    <property type="entry name" value="DUF1636"/>
    <property type="match status" value="1"/>
</dbReference>
<comment type="caution">
    <text evidence="2">The sequence shown here is derived from an EMBL/GenBank/DDBJ whole genome shotgun (WGS) entry which is preliminary data.</text>
</comment>
<gene>
    <name evidence="2" type="ORF">K7432_013834</name>
</gene>
<keyword evidence="1" id="KW-1133">Transmembrane helix</keyword>
<feature type="transmembrane region" description="Helical" evidence="1">
    <location>
        <begin position="12"/>
        <end position="30"/>
    </location>
</feature>
<protein>
    <submittedName>
        <fullName evidence="2">Uncharacterized protein</fullName>
    </submittedName>
</protein>
<reference evidence="2 3" key="1">
    <citation type="submission" date="2023-04" db="EMBL/GenBank/DDBJ databases">
        <title>Genome of Basidiobolus ranarum AG-B5.</title>
        <authorList>
            <person name="Stajich J.E."/>
            <person name="Carter-House D."/>
            <person name="Gryganskyi A."/>
        </authorList>
    </citation>
    <scope>NUCLEOTIDE SEQUENCE [LARGE SCALE GENOMIC DNA]</scope>
    <source>
        <strain evidence="2 3">AG-B5</strain>
    </source>
</reference>
<evidence type="ECO:0000313" key="2">
    <source>
        <dbReference type="EMBL" id="KAK9693621.1"/>
    </source>
</evidence>
<sequence>MLFETLCVSLSSYGYLAVIVSTIFFLTHCCDKWRPFDPLAQYVQGRTQPKEEVTTVKEDEIKAIEESGVKAIKEGEIKTIKEDDEDEHILWICTKCNRQKSESPTKTVVLVTTTVGNEPGKVPDIEDIIPLQPQEKSGRKLYDRIIKRHTLRTSPADTVRRKLVIRPVDCLSTCDNGNVVAYSSPGKYYYQFNSLDQDDEEVIENILDFAKFYTDSEMGFSKAKMRPRNLKSNCSARIPPVNYVYNKKL</sequence>